<dbReference type="AlphaFoldDB" id="A0A1F5A7H3"/>
<feature type="domain" description="FAD-dependent protein C-terminal" evidence="4">
    <location>
        <begin position="244"/>
        <end position="409"/>
    </location>
</feature>
<protein>
    <submittedName>
        <fullName evidence="5">FAD-dependent oxidoreductase</fullName>
    </submittedName>
</protein>
<evidence type="ECO:0000256" key="1">
    <source>
        <dbReference type="ARBA" id="ARBA00022630"/>
    </source>
</evidence>
<name>A0A1F5A7H3_9BACT</name>
<dbReference type="PANTHER" id="PTHR43106:SF1">
    <property type="entry name" value="DEHYDROGENASE-RELATED"/>
    <property type="match status" value="1"/>
</dbReference>
<evidence type="ECO:0000256" key="2">
    <source>
        <dbReference type="ARBA" id="ARBA00023002"/>
    </source>
</evidence>
<sequence length="464" mass="51403">MNKKEYDVIIIGAGPAGIFTALELTRKNNLSVLILEKGKKIEKRECLMRTKSGGCFHCSPCAIISGWGGAGAFSDGKLNLSTEIGGQLDNYIDKDKVAELIKYADDIYLEFGADKTVYGTSEGEIDILKKEASLAKLKLIPTRIRHLGTEKCVEILKKMQDYLKHKIDIKTDTKVNKILVDKGRAIGIETKKGETIKGKYIVVMPGRAGSEWLKEQAEALDIKIANNPVDVGVRVEVPAIVMKRLTDAVYESKLVYYTQMFDDRVRTFCMCPYGEVVTEFSDGITSVNGHSYQEHRTDNTNFAVLVSTHFTEPFKEPIAYGKYIAHLANILSGGVIVQRLGDLELGRRSTPDRLAHSIVNPTLKEATPGDLSFVLPYRILFDILEMLKAMDKIAPGVYSKDTLLYGVEVKFYSSRLELSDCLETKVTNLFAAGDGAGITRGLIQASTSGIIIADEILKRRNKNK</sequence>
<accession>A0A1F5A7H3</accession>
<dbReference type="PIRSF" id="PIRSF038984">
    <property type="entry name" value="FAD_binding_protein"/>
    <property type="match status" value="1"/>
</dbReference>
<dbReference type="InterPro" id="IPR036188">
    <property type="entry name" value="FAD/NAD-bd_sf"/>
</dbReference>
<dbReference type="PRINTS" id="PR00368">
    <property type="entry name" value="FADPNR"/>
</dbReference>
<keyword evidence="1" id="KW-0285">Flavoprotein</keyword>
<evidence type="ECO:0000313" key="5">
    <source>
        <dbReference type="EMBL" id="OGD13764.1"/>
    </source>
</evidence>
<dbReference type="SUPFAM" id="SSF51905">
    <property type="entry name" value="FAD/NAD(P)-binding domain"/>
    <property type="match status" value="1"/>
</dbReference>
<dbReference type="InterPro" id="IPR028348">
    <property type="entry name" value="FAD-binding_protein"/>
</dbReference>
<dbReference type="EMBL" id="MEYH01000101">
    <property type="protein sequence ID" value="OGD13764.1"/>
    <property type="molecule type" value="Genomic_DNA"/>
</dbReference>
<gene>
    <name evidence="5" type="ORF">A2V47_07885</name>
</gene>
<reference evidence="5 6" key="1">
    <citation type="journal article" date="2016" name="Nat. Commun.">
        <title>Thousands of microbial genomes shed light on interconnected biogeochemical processes in an aquifer system.</title>
        <authorList>
            <person name="Anantharaman K."/>
            <person name="Brown C.T."/>
            <person name="Hug L.A."/>
            <person name="Sharon I."/>
            <person name="Castelle C.J."/>
            <person name="Probst A.J."/>
            <person name="Thomas B.C."/>
            <person name="Singh A."/>
            <person name="Wilkins M.J."/>
            <person name="Karaoz U."/>
            <person name="Brodie E.L."/>
            <person name="Williams K.H."/>
            <person name="Hubbard S.S."/>
            <person name="Banfield J.F."/>
        </authorList>
    </citation>
    <scope>NUCLEOTIDE SEQUENCE [LARGE SCALE GENOMIC DNA]</scope>
</reference>
<dbReference type="InterPro" id="IPR049516">
    <property type="entry name" value="FAD-depend_C"/>
</dbReference>
<keyword evidence="2" id="KW-0560">Oxidoreductase</keyword>
<dbReference type="Pfam" id="PF21688">
    <property type="entry name" value="FAD-depend_C"/>
    <property type="match status" value="1"/>
</dbReference>
<dbReference type="Proteomes" id="UP000177701">
    <property type="component" value="Unassembled WGS sequence"/>
</dbReference>
<evidence type="ECO:0000259" key="4">
    <source>
        <dbReference type="Pfam" id="PF21688"/>
    </source>
</evidence>
<evidence type="ECO:0000313" key="6">
    <source>
        <dbReference type="Proteomes" id="UP000177701"/>
    </source>
</evidence>
<dbReference type="GO" id="GO:0016491">
    <property type="term" value="F:oxidoreductase activity"/>
    <property type="evidence" value="ECO:0007669"/>
    <property type="project" value="UniProtKB-KW"/>
</dbReference>
<feature type="domain" description="FAD-dependent oxidoreductase 2 FAD-binding" evidence="3">
    <location>
        <begin position="7"/>
        <end position="40"/>
    </location>
</feature>
<comment type="caution">
    <text evidence="5">The sequence shown here is derived from an EMBL/GenBank/DDBJ whole genome shotgun (WGS) entry which is preliminary data.</text>
</comment>
<proteinExistence type="predicted"/>
<dbReference type="Pfam" id="PF00890">
    <property type="entry name" value="FAD_binding_2"/>
    <property type="match status" value="1"/>
</dbReference>
<organism evidence="5 6">
    <name type="scientific">Candidatus Sediminicultor quintus</name>
    <dbReference type="NCBI Taxonomy" id="1797291"/>
    <lineage>
        <taxon>Bacteria</taxon>
        <taxon>Pseudomonadati</taxon>
        <taxon>Atribacterota</taxon>
        <taxon>Candidatus Phoenicimicrobiia</taxon>
        <taxon>Candidatus Pheonicimicrobiales</taxon>
        <taxon>Candidatus Phoenicimicrobiaceae</taxon>
        <taxon>Candidatus Sediminicultor</taxon>
    </lineage>
</organism>
<dbReference type="Gene3D" id="3.50.50.60">
    <property type="entry name" value="FAD/NAD(P)-binding domain"/>
    <property type="match status" value="2"/>
</dbReference>
<dbReference type="InterPro" id="IPR003953">
    <property type="entry name" value="FAD-dep_OxRdtase_2_FAD-bd"/>
</dbReference>
<dbReference type="PANTHER" id="PTHR43106">
    <property type="entry name" value="DEHYDROGENASE-RELATED"/>
    <property type="match status" value="1"/>
</dbReference>
<evidence type="ECO:0000259" key="3">
    <source>
        <dbReference type="Pfam" id="PF00890"/>
    </source>
</evidence>
<dbReference type="STRING" id="1797291.A2V47_07885"/>